<evidence type="ECO:0000313" key="2">
    <source>
        <dbReference type="Proteomes" id="UP000218209"/>
    </source>
</evidence>
<proteinExistence type="predicted"/>
<name>A0A1X6NY33_PORUM</name>
<gene>
    <name evidence="1" type="ORF">BU14_0346s0002</name>
</gene>
<dbReference type="AlphaFoldDB" id="A0A1X6NY33"/>
<organism evidence="1 2">
    <name type="scientific">Porphyra umbilicalis</name>
    <name type="common">Purple laver</name>
    <name type="synonym">Red alga</name>
    <dbReference type="NCBI Taxonomy" id="2786"/>
    <lineage>
        <taxon>Eukaryota</taxon>
        <taxon>Rhodophyta</taxon>
        <taxon>Bangiophyceae</taxon>
        <taxon>Bangiales</taxon>
        <taxon>Bangiaceae</taxon>
        <taxon>Porphyra</taxon>
    </lineage>
</organism>
<protein>
    <submittedName>
        <fullName evidence="1">Uncharacterized protein</fullName>
    </submittedName>
</protein>
<dbReference type="EMBL" id="KV918995">
    <property type="protein sequence ID" value="OSX73450.1"/>
    <property type="molecule type" value="Genomic_DNA"/>
</dbReference>
<accession>A0A1X6NY33</accession>
<keyword evidence="2" id="KW-1185">Reference proteome</keyword>
<dbReference type="Proteomes" id="UP000218209">
    <property type="component" value="Unassembled WGS sequence"/>
</dbReference>
<sequence length="98" mass="10614">MSFRASSRVEQPDRPLGERVVFATLGHVAFVVTKVPNVLKATAGNRSSMRGAAISDSKFPLWVVEMRRLLLTSPSDSLPHTGLVSVDGRDPARGLTQL</sequence>
<reference evidence="1 2" key="1">
    <citation type="submission" date="2017-03" db="EMBL/GenBank/DDBJ databases">
        <title>WGS assembly of Porphyra umbilicalis.</title>
        <authorList>
            <person name="Brawley S.H."/>
            <person name="Blouin N.A."/>
            <person name="Ficko-Blean E."/>
            <person name="Wheeler G.L."/>
            <person name="Lohr M."/>
            <person name="Goodson H.V."/>
            <person name="Jenkins J.W."/>
            <person name="Blaby-Haas C.E."/>
            <person name="Helliwell K.E."/>
            <person name="Chan C."/>
            <person name="Marriage T."/>
            <person name="Bhattacharya D."/>
            <person name="Klein A.S."/>
            <person name="Badis Y."/>
            <person name="Brodie J."/>
            <person name="Cao Y."/>
            <person name="Collen J."/>
            <person name="Dittami S.M."/>
            <person name="Gachon C.M."/>
            <person name="Green B.R."/>
            <person name="Karpowicz S."/>
            <person name="Kim J.W."/>
            <person name="Kudahl U."/>
            <person name="Lin S."/>
            <person name="Michel G."/>
            <person name="Mittag M."/>
            <person name="Olson B.J."/>
            <person name="Pangilinan J."/>
            <person name="Peng Y."/>
            <person name="Qiu H."/>
            <person name="Shu S."/>
            <person name="Singer J.T."/>
            <person name="Smith A.G."/>
            <person name="Sprecher B.N."/>
            <person name="Wagner V."/>
            <person name="Wang W."/>
            <person name="Wang Z.-Y."/>
            <person name="Yan J."/>
            <person name="Yarish C."/>
            <person name="Zoeuner-Riek S."/>
            <person name="Zhuang Y."/>
            <person name="Zou Y."/>
            <person name="Lindquist E.A."/>
            <person name="Grimwood J."/>
            <person name="Barry K."/>
            <person name="Rokhsar D.S."/>
            <person name="Schmutz J."/>
            <person name="Stiller J.W."/>
            <person name="Grossman A.R."/>
            <person name="Prochnik S.E."/>
        </authorList>
    </citation>
    <scope>NUCLEOTIDE SEQUENCE [LARGE SCALE GENOMIC DNA]</scope>
    <source>
        <strain evidence="1">4086291</strain>
    </source>
</reference>
<evidence type="ECO:0000313" key="1">
    <source>
        <dbReference type="EMBL" id="OSX73450.1"/>
    </source>
</evidence>